<dbReference type="InterPro" id="IPR047519">
    <property type="entry name" value="FH_FOXQ2-like"/>
</dbReference>
<dbReference type="Gene3D" id="1.10.10.10">
    <property type="entry name" value="Winged helix-like DNA-binding domain superfamily/Winged helix DNA-binding domain"/>
    <property type="match status" value="1"/>
</dbReference>
<protein>
    <submittedName>
        <fullName evidence="6">Forkhead box protein B1</fullName>
    </submittedName>
</protein>
<dbReference type="PANTHER" id="PTHR11829:SF142">
    <property type="entry name" value="FORK-HEAD DOMAIN-CONTAINING PROTEIN"/>
    <property type="match status" value="1"/>
</dbReference>
<evidence type="ECO:0000256" key="4">
    <source>
        <dbReference type="SAM" id="MobiDB-lite"/>
    </source>
</evidence>
<dbReference type="SMART" id="SM00339">
    <property type="entry name" value="FH"/>
    <property type="match status" value="1"/>
</dbReference>
<dbReference type="PROSITE" id="PS50039">
    <property type="entry name" value="FORK_HEAD_3"/>
    <property type="match status" value="1"/>
</dbReference>
<dbReference type="InterPro" id="IPR050211">
    <property type="entry name" value="FOX_domain-containing"/>
</dbReference>
<keyword evidence="7" id="KW-1185">Reference proteome</keyword>
<name>A0A2B4T2R7_STYPI</name>
<dbReference type="STRING" id="50429.A0A2B4T2R7"/>
<dbReference type="AlphaFoldDB" id="A0A2B4T2R7"/>
<dbReference type="GO" id="GO:0009653">
    <property type="term" value="P:anatomical structure morphogenesis"/>
    <property type="evidence" value="ECO:0007669"/>
    <property type="project" value="TreeGrafter"/>
</dbReference>
<dbReference type="InterPro" id="IPR001766">
    <property type="entry name" value="Fork_head_dom"/>
</dbReference>
<evidence type="ECO:0000313" key="7">
    <source>
        <dbReference type="Proteomes" id="UP000225706"/>
    </source>
</evidence>
<dbReference type="GO" id="GO:0000978">
    <property type="term" value="F:RNA polymerase II cis-regulatory region sequence-specific DNA binding"/>
    <property type="evidence" value="ECO:0007669"/>
    <property type="project" value="TreeGrafter"/>
</dbReference>
<evidence type="ECO:0000256" key="2">
    <source>
        <dbReference type="ARBA" id="ARBA00023242"/>
    </source>
</evidence>
<dbReference type="InterPro" id="IPR036388">
    <property type="entry name" value="WH-like_DNA-bd_sf"/>
</dbReference>
<dbReference type="GO" id="GO:0000981">
    <property type="term" value="F:DNA-binding transcription factor activity, RNA polymerase II-specific"/>
    <property type="evidence" value="ECO:0007669"/>
    <property type="project" value="TreeGrafter"/>
</dbReference>
<keyword evidence="1 3" id="KW-0238">DNA-binding</keyword>
<dbReference type="OrthoDB" id="5976649at2759"/>
<keyword evidence="2 3" id="KW-0539">Nucleus</keyword>
<dbReference type="PRINTS" id="PR00053">
    <property type="entry name" value="FORKHEAD"/>
</dbReference>
<gene>
    <name evidence="6" type="primary">Foxb1</name>
    <name evidence="6" type="ORF">AWC38_SpisGene62</name>
</gene>
<sequence>MVWAVESTHGTGNFKRIHTGDMSEFLSDRVVDLTNFAELSTAEGHSKMALLPENQEIEHAESELVISESDHGAQGSEEYEQNYRVNGLDCDGDPAKMDQSQSPEEDGSHKTDCNDPDVKPTHSYIALIAMAILSCPNKKMILGDIYQYISDNFLYYRNKDKSWRNSIRHNLSLNECFIKAGRSENGKGNYWAIHPANVEDFANGDFRRRRARRRVRRSNPLKYGSSSCPSAYFRGLSPLSASSSFFPFRADDCRGYPNLTYIRPTKKSFAIDSIMGSYESPYLYSPLSVWSYPSLSLVGSREYPATSPPHSLLFHTSPKLLSCVSKLATNAIPGCAATSLESSAFSTYLGSKTVVTQGQKGSTPESWQETLSKLQDQLRKVTP</sequence>
<organism evidence="6 7">
    <name type="scientific">Stylophora pistillata</name>
    <name type="common">Smooth cauliflower coral</name>
    <dbReference type="NCBI Taxonomy" id="50429"/>
    <lineage>
        <taxon>Eukaryota</taxon>
        <taxon>Metazoa</taxon>
        <taxon>Cnidaria</taxon>
        <taxon>Anthozoa</taxon>
        <taxon>Hexacorallia</taxon>
        <taxon>Scleractinia</taxon>
        <taxon>Astrocoeniina</taxon>
        <taxon>Pocilloporidae</taxon>
        <taxon>Stylophora</taxon>
    </lineage>
</organism>
<evidence type="ECO:0000256" key="3">
    <source>
        <dbReference type="PROSITE-ProRule" id="PRU00089"/>
    </source>
</evidence>
<dbReference type="InterPro" id="IPR018122">
    <property type="entry name" value="TF_fork_head_CS_1"/>
</dbReference>
<dbReference type="PROSITE" id="PS00657">
    <property type="entry name" value="FORK_HEAD_1"/>
    <property type="match status" value="1"/>
</dbReference>
<dbReference type="InterPro" id="IPR036390">
    <property type="entry name" value="WH_DNA-bd_sf"/>
</dbReference>
<dbReference type="GO" id="GO:0005634">
    <property type="term" value="C:nucleus"/>
    <property type="evidence" value="ECO:0007669"/>
    <property type="project" value="UniProtKB-SubCell"/>
</dbReference>
<evidence type="ECO:0000259" key="5">
    <source>
        <dbReference type="PROSITE" id="PS50039"/>
    </source>
</evidence>
<comment type="subcellular location">
    <subcellularLocation>
        <location evidence="3">Nucleus</location>
    </subcellularLocation>
</comment>
<dbReference type="CDD" id="cd20035">
    <property type="entry name" value="FH_FOXQ2-like"/>
    <property type="match status" value="1"/>
</dbReference>
<evidence type="ECO:0000256" key="1">
    <source>
        <dbReference type="ARBA" id="ARBA00023125"/>
    </source>
</evidence>
<dbReference type="GO" id="GO:0030154">
    <property type="term" value="P:cell differentiation"/>
    <property type="evidence" value="ECO:0007669"/>
    <property type="project" value="TreeGrafter"/>
</dbReference>
<feature type="DNA-binding region" description="Fork-head" evidence="3">
    <location>
        <begin position="119"/>
        <end position="211"/>
    </location>
</feature>
<dbReference type="EMBL" id="LSMT01000001">
    <property type="protein sequence ID" value="PFX34947.1"/>
    <property type="molecule type" value="Genomic_DNA"/>
</dbReference>
<feature type="compositionally biased region" description="Basic and acidic residues" evidence="4">
    <location>
        <begin position="106"/>
        <end position="116"/>
    </location>
</feature>
<dbReference type="SUPFAM" id="SSF46785">
    <property type="entry name" value="Winged helix' DNA-binding domain"/>
    <property type="match status" value="1"/>
</dbReference>
<dbReference type="PROSITE" id="PS00658">
    <property type="entry name" value="FORK_HEAD_2"/>
    <property type="match status" value="1"/>
</dbReference>
<comment type="caution">
    <text evidence="6">The sequence shown here is derived from an EMBL/GenBank/DDBJ whole genome shotgun (WGS) entry which is preliminary data.</text>
</comment>
<proteinExistence type="predicted"/>
<accession>A0A2B4T2R7</accession>
<dbReference type="Proteomes" id="UP000225706">
    <property type="component" value="Unassembled WGS sequence"/>
</dbReference>
<dbReference type="Pfam" id="PF00250">
    <property type="entry name" value="Forkhead"/>
    <property type="match status" value="1"/>
</dbReference>
<dbReference type="FunFam" id="1.10.10.10:FF:000352">
    <property type="entry name" value="Forkhead box Q2"/>
    <property type="match status" value="1"/>
</dbReference>
<feature type="region of interest" description="Disordered" evidence="4">
    <location>
        <begin position="85"/>
        <end position="116"/>
    </location>
</feature>
<reference evidence="7" key="1">
    <citation type="journal article" date="2017" name="bioRxiv">
        <title>Comparative analysis of the genomes of Stylophora pistillata and Acropora digitifera provides evidence for extensive differences between species of corals.</title>
        <authorList>
            <person name="Voolstra C.R."/>
            <person name="Li Y."/>
            <person name="Liew Y.J."/>
            <person name="Baumgarten S."/>
            <person name="Zoccola D."/>
            <person name="Flot J.-F."/>
            <person name="Tambutte S."/>
            <person name="Allemand D."/>
            <person name="Aranda M."/>
        </authorList>
    </citation>
    <scope>NUCLEOTIDE SEQUENCE [LARGE SCALE GENOMIC DNA]</scope>
</reference>
<feature type="domain" description="Fork-head" evidence="5">
    <location>
        <begin position="119"/>
        <end position="211"/>
    </location>
</feature>
<evidence type="ECO:0000313" key="6">
    <source>
        <dbReference type="EMBL" id="PFX34947.1"/>
    </source>
</evidence>
<dbReference type="PANTHER" id="PTHR11829">
    <property type="entry name" value="FORKHEAD BOX PROTEIN"/>
    <property type="match status" value="1"/>
</dbReference>
<dbReference type="InterPro" id="IPR030456">
    <property type="entry name" value="TF_fork_head_CS_2"/>
</dbReference>